<dbReference type="KEGG" id="vg:40085825"/>
<organism evidence="2 3">
    <name type="scientific">Acidovorax phage ACP17</name>
    <dbReference type="NCBI Taxonomy" id="2010329"/>
    <lineage>
        <taxon>Viruses</taxon>
        <taxon>Duplodnaviria</taxon>
        <taxon>Heunggongvirae</taxon>
        <taxon>Uroviricota</taxon>
        <taxon>Caudoviricetes</taxon>
        <taxon>Busanvirus</taxon>
        <taxon>Busanvirus ACP17</taxon>
    </lineage>
</organism>
<evidence type="ECO:0000259" key="1">
    <source>
        <dbReference type="Pfam" id="PF07486"/>
    </source>
</evidence>
<dbReference type="EMBL" id="KY979132">
    <property type="protein sequence ID" value="ASD50421.1"/>
    <property type="molecule type" value="Genomic_DNA"/>
</dbReference>
<dbReference type="Pfam" id="PF07486">
    <property type="entry name" value="Hydrolase_2"/>
    <property type="match status" value="1"/>
</dbReference>
<evidence type="ECO:0000313" key="3">
    <source>
        <dbReference type="Proteomes" id="UP000224101"/>
    </source>
</evidence>
<dbReference type="GeneID" id="40085825"/>
<dbReference type="Gene3D" id="1.10.10.2520">
    <property type="entry name" value="Cell wall hydrolase SleB, domain 1"/>
    <property type="match status" value="1"/>
</dbReference>
<keyword evidence="3" id="KW-1185">Reference proteome</keyword>
<dbReference type="InterPro" id="IPR011105">
    <property type="entry name" value="Cell_wall_hydrolase_SleB"/>
</dbReference>
<evidence type="ECO:0000313" key="2">
    <source>
        <dbReference type="EMBL" id="ASD50421.1"/>
    </source>
</evidence>
<dbReference type="Proteomes" id="UP000224101">
    <property type="component" value="Segment"/>
</dbReference>
<feature type="domain" description="Cell wall hydrolase SleB" evidence="1">
    <location>
        <begin position="65"/>
        <end position="168"/>
    </location>
</feature>
<dbReference type="OrthoDB" id="24022at10239"/>
<accession>A0A218M300</accession>
<reference evidence="2 3" key="1">
    <citation type="submission" date="2017-08" db="EMBL/GenBank/DDBJ databases">
        <title>Characterization and complete genome sequence of novel bacteriophage infecting the causal agent of bacterial fruit blotch, Acidovorax citrulli.</title>
        <authorList>
            <person name="Midani A.R."/>
            <person name="Park S.-H."/>
            <person name="Choi T.-J."/>
        </authorList>
    </citation>
    <scope>NUCLEOTIDE SEQUENCE [LARGE SCALE GENOMIC DNA]</scope>
</reference>
<name>A0A218M300_9CAUD</name>
<dbReference type="InterPro" id="IPR042047">
    <property type="entry name" value="SleB_dom1"/>
</dbReference>
<sequence length="172" mass="19478">MQLRTTKTKTRNAVIALTLLFSPLAASTDVIGDWIDKFVYSSPRVASYDKEAHCLARVIYHEARGEPLKGKMAVAQVALNRTQHPEFPSAVCDVINQKNAFPWARKPTPTKSKAFAEAKKLAVEVMTYHMNGIEWGPAKTRDALFFNTVAFNYKRLQYRARIGSHLFYAIKE</sequence>
<dbReference type="GO" id="GO:0016787">
    <property type="term" value="F:hydrolase activity"/>
    <property type="evidence" value="ECO:0007669"/>
    <property type="project" value="InterPro"/>
</dbReference>
<dbReference type="RefSeq" id="YP_009609740.1">
    <property type="nucleotide sequence ID" value="NC_041997.1"/>
</dbReference>
<protein>
    <recommendedName>
        <fullName evidence="1">Cell wall hydrolase SleB domain-containing protein</fullName>
    </recommendedName>
</protein>
<proteinExistence type="predicted"/>